<feature type="compositionally biased region" description="Low complexity" evidence="1">
    <location>
        <begin position="733"/>
        <end position="789"/>
    </location>
</feature>
<feature type="compositionally biased region" description="Acidic residues" evidence="1">
    <location>
        <begin position="244"/>
        <end position="258"/>
    </location>
</feature>
<feature type="compositionally biased region" description="Low complexity" evidence="1">
    <location>
        <begin position="342"/>
        <end position="353"/>
    </location>
</feature>
<feature type="region of interest" description="Disordered" evidence="1">
    <location>
        <begin position="875"/>
        <end position="953"/>
    </location>
</feature>
<proteinExistence type="predicted"/>
<feature type="compositionally biased region" description="Low complexity" evidence="1">
    <location>
        <begin position="698"/>
        <end position="726"/>
    </location>
</feature>
<evidence type="ECO:0008006" key="4">
    <source>
        <dbReference type="Google" id="ProtNLM"/>
    </source>
</evidence>
<dbReference type="EMBL" id="JBHUIX010000004">
    <property type="protein sequence ID" value="MFD2173282.1"/>
    <property type="molecule type" value="Genomic_DNA"/>
</dbReference>
<keyword evidence="3" id="KW-1185">Reference proteome</keyword>
<feature type="region of interest" description="Disordered" evidence="1">
    <location>
        <begin position="216"/>
        <end position="544"/>
    </location>
</feature>
<dbReference type="Gene3D" id="2.30.30.830">
    <property type="match status" value="1"/>
</dbReference>
<dbReference type="InterPro" id="IPR043129">
    <property type="entry name" value="ATPase_NBD"/>
</dbReference>
<dbReference type="RefSeq" id="WP_377387593.1">
    <property type="nucleotide sequence ID" value="NZ_JBHUIX010000004.1"/>
</dbReference>
<evidence type="ECO:0000313" key="2">
    <source>
        <dbReference type="EMBL" id="MFD2173282.1"/>
    </source>
</evidence>
<feature type="compositionally biased region" description="Low complexity" evidence="1">
    <location>
        <begin position="366"/>
        <end position="381"/>
    </location>
</feature>
<reference evidence="3" key="1">
    <citation type="journal article" date="2019" name="Int. J. Syst. Evol. Microbiol.">
        <title>The Global Catalogue of Microorganisms (GCM) 10K type strain sequencing project: providing services to taxonomists for standard genome sequencing and annotation.</title>
        <authorList>
            <consortium name="The Broad Institute Genomics Platform"/>
            <consortium name="The Broad Institute Genome Sequencing Center for Infectious Disease"/>
            <person name="Wu L."/>
            <person name="Ma J."/>
        </authorList>
    </citation>
    <scope>NUCLEOTIDE SEQUENCE [LARGE SCALE GENOMIC DNA]</scope>
    <source>
        <strain evidence="3">CCUG 55131</strain>
    </source>
</reference>
<dbReference type="Gene3D" id="3.30.420.380">
    <property type="match status" value="1"/>
</dbReference>
<feature type="compositionally biased region" description="Pro residues" evidence="1">
    <location>
        <begin position="509"/>
        <end position="522"/>
    </location>
</feature>
<feature type="region of interest" description="Disordered" evidence="1">
    <location>
        <begin position="795"/>
        <end position="814"/>
    </location>
</feature>
<evidence type="ECO:0000313" key="3">
    <source>
        <dbReference type="Proteomes" id="UP001597413"/>
    </source>
</evidence>
<feature type="compositionally biased region" description="Pro residues" evidence="1">
    <location>
        <begin position="1018"/>
        <end position="1039"/>
    </location>
</feature>
<feature type="region of interest" description="Disordered" evidence="1">
    <location>
        <begin position="653"/>
        <end position="789"/>
    </location>
</feature>
<feature type="region of interest" description="Disordered" evidence="1">
    <location>
        <begin position="1017"/>
        <end position="1064"/>
    </location>
</feature>
<comment type="caution">
    <text evidence="2">The sequence shown here is derived from an EMBL/GenBank/DDBJ whole genome shotgun (WGS) entry which is preliminary data.</text>
</comment>
<gene>
    <name evidence="2" type="ORF">ACFSM0_04160</name>
</gene>
<sequence>MKPNFALNLSHDGISLFFRAKGGWELLGAVALDAPDFNDRLSGLRRAAKARAGTKPVTSKLVIPASQVLYAEIEAPGPQAAKRRAQIAAALEGRTPYAVADLVFDWSGHGETVQVAVVARETLDEAEAFAEDRGFAPISFVAVPEPGQFAGEPWFGPSAVAPAHLTEGARIERDQDPLPLAALLAGAEAPAATTPAAMAPADEIIAAPVESPASVESAAAPLATEPELAPEAAPTAEPVAEPESGPEPEPEPEPETEPEPAPAPEPVPAAEHTPDPAPEPDPEPAPELAPDLVPVSGDTPAPEPEVAEETETVPPAAARITEPEPEPEPVATLDAQEPETVAQADSAEAAESAPVLSEDGQAQPVAPETPAALPSEAAAPAEPEPEPGPEPGVSAPEAAPAPTAEAPPAAPPEPTLPDPAQPEPSAPAAAAPPPTAPRDPAHAVALSAAPTPPAPRLSRGAPKAPLSKPDLPELGPAPQPPAARPAAPAATRTPPTITAVTPVRSAVPPKAPEPKPAAPAQPPAKADVTAPSLTLPWEEEKGSGEKLREVAGKMAGAGLRRAAQGTAALGSSAGKALAAAREIRPRVEITPSSSPGTIDPERTVFGARKAPAVGGKPKHLGLVLGASLVGFLAIVALWASFLGNAPSDDVASLPPDAPAASALAPSAPPPETEVAPPSSPPAVAPELAADTAPAPINTPAAEPALPLPSEEPSTEAGAETAATPTAEAPPEPALVAPPAQPAPQTATEAATEAVPSEENSTVPPATETAAATPGAPVVVPGLAPLTPLGAPDLAAEAAAAAEPAPAPELVPTREGVVAPGGFTLYAGKPPRVPRQRPDERIARAAEAARIAAEAPYADPALKRYRPKARPARVEAAAKAAAEAPPAPEPAQPLPPASYFDREGALMPLGPSPRLSTAQAAIVTKRQPKARPQSVERAAAAAPPPAAEPALASAEALPASFPNASAQALSVSRRPLDRPRNFSSAVERALAAAIAAEPAPAVPEPEVTAPVVVAAAAPAPEPPAPEPPAPRRSSPSPAPEPTVFTSSEESSEPEPPRVAPKVPTSASVARQATQKNAIDLGDVTLIGLFGTPNNRRALVRMPNGRFYRVAVGDRLDGGKVTAIGEAQMTYQKSGRPITLKLVRGG</sequence>
<accession>A0ABW5A4S0</accession>
<feature type="compositionally biased region" description="Low complexity" evidence="1">
    <location>
        <begin position="653"/>
        <end position="665"/>
    </location>
</feature>
<feature type="compositionally biased region" description="Low complexity" evidence="1">
    <location>
        <begin position="391"/>
        <end position="407"/>
    </location>
</feature>
<organism evidence="2 3">
    <name type="scientific">Rhodobacter lacus</name>
    <dbReference type="NCBI Taxonomy" id="1641972"/>
    <lineage>
        <taxon>Bacteria</taxon>
        <taxon>Pseudomonadati</taxon>
        <taxon>Pseudomonadota</taxon>
        <taxon>Alphaproteobacteria</taxon>
        <taxon>Rhodobacterales</taxon>
        <taxon>Rhodobacter group</taxon>
        <taxon>Rhodobacter</taxon>
    </lineage>
</organism>
<protein>
    <recommendedName>
        <fullName evidence="4">Translation initiation factor 2</fullName>
    </recommendedName>
</protein>
<feature type="compositionally biased region" description="Pro residues" evidence="1">
    <location>
        <begin position="408"/>
        <end position="437"/>
    </location>
</feature>
<dbReference type="SUPFAM" id="SSF53067">
    <property type="entry name" value="Actin-like ATPase domain"/>
    <property type="match status" value="1"/>
</dbReference>
<name>A0ABW5A4S0_9RHOB</name>
<evidence type="ECO:0000256" key="1">
    <source>
        <dbReference type="SAM" id="MobiDB-lite"/>
    </source>
</evidence>
<feature type="compositionally biased region" description="Low complexity" evidence="1">
    <location>
        <begin position="484"/>
        <end position="508"/>
    </location>
</feature>
<feature type="compositionally biased region" description="Low complexity" evidence="1">
    <location>
        <begin position="216"/>
        <end position="243"/>
    </location>
</feature>
<feature type="compositionally biased region" description="Pro residues" evidence="1">
    <location>
        <begin position="884"/>
        <end position="895"/>
    </location>
</feature>
<dbReference type="Proteomes" id="UP001597413">
    <property type="component" value="Unassembled WGS sequence"/>
</dbReference>
<feature type="compositionally biased region" description="Pro residues" evidence="1">
    <location>
        <begin position="666"/>
        <end position="683"/>
    </location>
</feature>